<accession>Q2G5S8</accession>
<keyword evidence="8" id="KW-1185">Reference proteome</keyword>
<gene>
    <name evidence="7" type="ordered locus">Saro_2359</name>
</gene>
<organism evidence="7 8">
    <name type="scientific">Novosphingobium aromaticivorans (strain ATCC 700278 / DSM 12444 / CCUG 56034 / CIP 105152 / NBRC 16084 / F199)</name>
    <dbReference type="NCBI Taxonomy" id="279238"/>
    <lineage>
        <taxon>Bacteria</taxon>
        <taxon>Pseudomonadati</taxon>
        <taxon>Pseudomonadota</taxon>
        <taxon>Alphaproteobacteria</taxon>
        <taxon>Sphingomonadales</taxon>
        <taxon>Sphingomonadaceae</taxon>
        <taxon>Novosphingobium</taxon>
    </lineage>
</organism>
<sequence length="381" mass="43118">MQRLTLEPRPGWQASVAELGLLWHSDADGPYWDESAAYALSMEQVETLETATEEVHRLYLEAGDAIVRDDLLMASCGIPGTYHRAVREAWQRRGPALDFGRFDFAWDGTGQPRLLEYNCDTPTSLLEASIIQWYWKEERFPDRDQFNSLHEKLLARWQAISGAMPGRRVWFTHVADHAHEDTMTTTYLRDLAEQAGLETRGLLIEQIGLDANGHVLDQDDYRITALFKLYPWEWLAAEEFGQAILPRMAETIWLEPVWKMLWSNKAVLAVLWDLFPDHPNLLPASLIPGAVGPDFVAKPVLAREGANIEVVSHGKILARSHGSYDASRMVYQQRYPLKDFGRGYPVLGSWIVAGEAAGLGIREDGLITGNRARFVPHIILD</sequence>
<evidence type="ECO:0000256" key="5">
    <source>
        <dbReference type="ARBA" id="ARBA00022842"/>
    </source>
</evidence>
<dbReference type="Gene3D" id="3.30.1490.330">
    <property type="match status" value="1"/>
</dbReference>
<dbReference type="GO" id="GO:0016874">
    <property type="term" value="F:ligase activity"/>
    <property type="evidence" value="ECO:0007669"/>
    <property type="project" value="UniProtKB-KW"/>
</dbReference>
<dbReference type="EMBL" id="CP000248">
    <property type="protein sequence ID" value="ABD26795.1"/>
    <property type="molecule type" value="Genomic_DNA"/>
</dbReference>
<dbReference type="InterPro" id="IPR005494">
    <property type="entry name" value="GSPS_pre-ATP-grasp-like_dom"/>
</dbReference>
<dbReference type="Proteomes" id="UP000009134">
    <property type="component" value="Chromosome"/>
</dbReference>
<name>Q2G5S8_NOVAD</name>
<evidence type="ECO:0000313" key="7">
    <source>
        <dbReference type="EMBL" id="ABD26795.1"/>
    </source>
</evidence>
<evidence type="ECO:0000256" key="2">
    <source>
        <dbReference type="ARBA" id="ARBA00022723"/>
    </source>
</evidence>
<evidence type="ECO:0000313" key="8">
    <source>
        <dbReference type="Proteomes" id="UP000009134"/>
    </source>
</evidence>
<dbReference type="GO" id="GO:0005524">
    <property type="term" value="F:ATP binding"/>
    <property type="evidence" value="ECO:0007669"/>
    <property type="project" value="UniProtKB-KW"/>
</dbReference>
<reference evidence="8" key="1">
    <citation type="submission" date="2006-01" db="EMBL/GenBank/DDBJ databases">
        <title>Complete sequence of Novosphingobium aromaticivorans DSM 12444.</title>
        <authorList>
            <consortium name="US DOE Joint Genome Institute"/>
            <person name="Copeland A."/>
            <person name="Lucas S."/>
            <person name="Lapidus A."/>
            <person name="Barry K."/>
            <person name="Detter J.C."/>
            <person name="Glavina T."/>
            <person name="Hammon N."/>
            <person name="Israni S."/>
            <person name="Pitluck S."/>
            <person name="Chain P."/>
            <person name="Malfatti S."/>
            <person name="Shin M."/>
            <person name="Vergez L."/>
            <person name="Schmutz J."/>
            <person name="Larimer F."/>
            <person name="Land M."/>
            <person name="Kyrpides N."/>
            <person name="Ivanova N."/>
            <person name="Fredrickson J."/>
            <person name="Balkwill D."/>
            <person name="Romine M.F."/>
            <person name="Richardson P."/>
        </authorList>
    </citation>
    <scope>NUCLEOTIDE SEQUENCE [LARGE SCALE GENOMIC DNA]</scope>
    <source>
        <strain evidence="8">ATCC 700278 / DSM 12444 / CCUG 56034 / CIP 105152 / NBRC 16084 / F199</strain>
    </source>
</reference>
<evidence type="ECO:0000256" key="1">
    <source>
        <dbReference type="ARBA" id="ARBA00022598"/>
    </source>
</evidence>
<dbReference type="Pfam" id="PF03738">
    <property type="entry name" value="GSP_synth"/>
    <property type="match status" value="1"/>
</dbReference>
<dbReference type="KEGG" id="nar:Saro_2359"/>
<keyword evidence="4" id="KW-0067">ATP-binding</keyword>
<evidence type="ECO:0000256" key="4">
    <source>
        <dbReference type="ARBA" id="ARBA00022840"/>
    </source>
</evidence>
<feature type="domain" description="Glutathionylspermidine synthase pre-ATP-grasp-like" evidence="6">
    <location>
        <begin position="12"/>
        <end position="379"/>
    </location>
</feature>
<dbReference type="RefSeq" id="WP_011446001.1">
    <property type="nucleotide sequence ID" value="NC_007794.1"/>
</dbReference>
<dbReference type="InterPro" id="IPR016185">
    <property type="entry name" value="PreATP-grasp_dom_sf"/>
</dbReference>
<evidence type="ECO:0000256" key="3">
    <source>
        <dbReference type="ARBA" id="ARBA00022741"/>
    </source>
</evidence>
<evidence type="ECO:0000259" key="6">
    <source>
        <dbReference type="Pfam" id="PF03738"/>
    </source>
</evidence>
<dbReference type="AlphaFoldDB" id="Q2G5S8"/>
<keyword evidence="1" id="KW-0436">Ligase</keyword>
<keyword evidence="2" id="KW-0479">Metal-binding</keyword>
<protein>
    <submittedName>
        <fullName evidence="7">Glutathionylspermidine synthase</fullName>
    </submittedName>
</protein>
<keyword evidence="5" id="KW-0460">Magnesium</keyword>
<dbReference type="GO" id="GO:0046872">
    <property type="term" value="F:metal ion binding"/>
    <property type="evidence" value="ECO:0007669"/>
    <property type="project" value="UniProtKB-KW"/>
</dbReference>
<dbReference type="eggNOG" id="COG0754">
    <property type="taxonomic scope" value="Bacteria"/>
</dbReference>
<dbReference type="SUPFAM" id="SSF52440">
    <property type="entry name" value="PreATP-grasp domain"/>
    <property type="match status" value="1"/>
</dbReference>
<dbReference type="HOGENOM" id="CLU_059175_0_0_5"/>
<keyword evidence="3" id="KW-0547">Nucleotide-binding</keyword>
<proteinExistence type="predicted"/>
<dbReference type="STRING" id="279238.Saro_2359"/>
<dbReference type="SUPFAM" id="SSF56059">
    <property type="entry name" value="Glutathione synthetase ATP-binding domain-like"/>
    <property type="match status" value="1"/>
</dbReference>